<evidence type="ECO:0000313" key="2">
    <source>
        <dbReference type="EMBL" id="KMM65463.1"/>
    </source>
</evidence>
<protein>
    <submittedName>
        <fullName evidence="2">Uncharacterized protein</fullName>
    </submittedName>
</protein>
<sequence length="123" mass="13400">MTRGEYELARHPVASVFKLSVVLNEPLLLPLRRDMAEDGRNCLDSPKIGRRDVPDSAVTSQRWPRTKSPNSANVLSTVGWDDVQTLICSGPFFISDTSPVLHSPPNFHHSDASHGQPGVDAGA</sequence>
<evidence type="ECO:0000313" key="3">
    <source>
        <dbReference type="Proteomes" id="UP000054567"/>
    </source>
</evidence>
<reference evidence="3" key="3">
    <citation type="journal article" date="2010" name="Genome Res.">
        <title>Population genomic sequencing of Coccidioides fungi reveals recent hybridization and transposon control.</title>
        <authorList>
            <person name="Neafsey D.E."/>
            <person name="Barker B.M."/>
            <person name="Sharpton T.J."/>
            <person name="Stajich J.E."/>
            <person name="Park D.J."/>
            <person name="Whiston E."/>
            <person name="Hung C.-Y."/>
            <person name="McMahan C."/>
            <person name="White J."/>
            <person name="Sykes S."/>
            <person name="Heiman D."/>
            <person name="Young S."/>
            <person name="Zeng Q."/>
            <person name="Abouelleil A."/>
            <person name="Aftuck L."/>
            <person name="Bessette D."/>
            <person name="Brown A."/>
            <person name="FitzGerald M."/>
            <person name="Lui A."/>
            <person name="Macdonald J.P."/>
            <person name="Priest M."/>
            <person name="Orbach M.J."/>
            <person name="Galgiani J.N."/>
            <person name="Kirkland T.N."/>
            <person name="Cole G.T."/>
            <person name="Birren B.W."/>
            <person name="Henn M.R."/>
            <person name="Taylor J.W."/>
            <person name="Rounsley S.D."/>
        </authorList>
    </citation>
    <scope>NUCLEOTIDE SEQUENCE [LARGE SCALE GENOMIC DNA]</scope>
    <source>
        <strain evidence="3">RMSCC 3488</strain>
    </source>
</reference>
<feature type="compositionally biased region" description="Basic and acidic residues" evidence="1">
    <location>
        <begin position="42"/>
        <end position="54"/>
    </location>
</feature>
<dbReference type="Proteomes" id="UP000054567">
    <property type="component" value="Unassembled WGS sequence"/>
</dbReference>
<feature type="region of interest" description="Disordered" evidence="1">
    <location>
        <begin position="103"/>
        <end position="123"/>
    </location>
</feature>
<feature type="region of interest" description="Disordered" evidence="1">
    <location>
        <begin position="42"/>
        <end position="70"/>
    </location>
</feature>
<reference evidence="2 3" key="1">
    <citation type="submission" date="2007-06" db="EMBL/GenBank/DDBJ databases">
        <title>The Genome Sequence of Coccidioides posadasii RMSCC_3488.</title>
        <authorList>
            <consortium name="Coccidioides Genome Resources Consortium"/>
            <consortium name="The Broad Institute Genome Sequencing Platform"/>
            <person name="Henn M.R."/>
            <person name="Sykes S."/>
            <person name="Young S."/>
            <person name="Jaffe D."/>
            <person name="Berlin A."/>
            <person name="Alvarez P."/>
            <person name="Butler J."/>
            <person name="Gnerre S."/>
            <person name="Grabherr M."/>
            <person name="Mauceli E."/>
            <person name="Brockman W."/>
            <person name="Kodira C."/>
            <person name="Alvarado L."/>
            <person name="Zeng Q."/>
            <person name="Crawford M."/>
            <person name="Antoine C."/>
            <person name="Devon K."/>
            <person name="Galgiani J."/>
            <person name="Orsborn K."/>
            <person name="Lewis M.L."/>
            <person name="Nusbaum C."/>
            <person name="Galagan J."/>
            <person name="Birren B."/>
        </authorList>
    </citation>
    <scope>NUCLEOTIDE SEQUENCE [LARGE SCALE GENOMIC DNA]</scope>
    <source>
        <strain evidence="2 3">RMSCC 3488</strain>
    </source>
</reference>
<dbReference type="AlphaFoldDB" id="A0A0J6F5J6"/>
<proteinExistence type="predicted"/>
<organism evidence="2 3">
    <name type="scientific">Coccidioides posadasii RMSCC 3488</name>
    <dbReference type="NCBI Taxonomy" id="454284"/>
    <lineage>
        <taxon>Eukaryota</taxon>
        <taxon>Fungi</taxon>
        <taxon>Dikarya</taxon>
        <taxon>Ascomycota</taxon>
        <taxon>Pezizomycotina</taxon>
        <taxon>Eurotiomycetes</taxon>
        <taxon>Eurotiomycetidae</taxon>
        <taxon>Onygenales</taxon>
        <taxon>Onygenaceae</taxon>
        <taxon>Coccidioides</taxon>
    </lineage>
</organism>
<dbReference type="VEuPathDB" id="FungiDB:CPAG_01815"/>
<gene>
    <name evidence="2" type="ORF">CPAG_01815</name>
</gene>
<dbReference type="EMBL" id="DS268109">
    <property type="protein sequence ID" value="KMM65463.1"/>
    <property type="molecule type" value="Genomic_DNA"/>
</dbReference>
<feature type="compositionally biased region" description="Polar residues" evidence="1">
    <location>
        <begin position="57"/>
        <end position="70"/>
    </location>
</feature>
<evidence type="ECO:0000256" key="1">
    <source>
        <dbReference type="SAM" id="MobiDB-lite"/>
    </source>
</evidence>
<name>A0A0J6F5J6_COCPO</name>
<reference evidence="3" key="2">
    <citation type="journal article" date="2009" name="Genome Res.">
        <title>Comparative genomic analyses of the human fungal pathogens Coccidioides and their relatives.</title>
        <authorList>
            <person name="Sharpton T.J."/>
            <person name="Stajich J.E."/>
            <person name="Rounsley S.D."/>
            <person name="Gardner M.J."/>
            <person name="Wortman J.R."/>
            <person name="Jordar V.S."/>
            <person name="Maiti R."/>
            <person name="Kodira C.D."/>
            <person name="Neafsey D.E."/>
            <person name="Zeng Q."/>
            <person name="Hung C.-Y."/>
            <person name="McMahan C."/>
            <person name="Muszewska A."/>
            <person name="Grynberg M."/>
            <person name="Mandel M.A."/>
            <person name="Kellner E.M."/>
            <person name="Barker B.M."/>
            <person name="Galgiani J.N."/>
            <person name="Orbach M.J."/>
            <person name="Kirkland T.N."/>
            <person name="Cole G.T."/>
            <person name="Henn M.R."/>
            <person name="Birren B.W."/>
            <person name="Taylor J.W."/>
        </authorList>
    </citation>
    <scope>NUCLEOTIDE SEQUENCE [LARGE SCALE GENOMIC DNA]</scope>
    <source>
        <strain evidence="3">RMSCC 3488</strain>
    </source>
</reference>
<accession>A0A0J6F5J6</accession>